<dbReference type="RefSeq" id="WP_119108586.1">
    <property type="nucleotide sequence ID" value="NZ_QXJC01000001.1"/>
</dbReference>
<evidence type="ECO:0000256" key="1">
    <source>
        <dbReference type="ARBA" id="ARBA00022729"/>
    </source>
</evidence>
<dbReference type="Pfam" id="PF03480">
    <property type="entry name" value="DctP"/>
    <property type="match status" value="1"/>
</dbReference>
<dbReference type="CDD" id="cd13602">
    <property type="entry name" value="PBP2_TRAP_BpDctp6_7"/>
    <property type="match status" value="1"/>
</dbReference>
<dbReference type="PANTHER" id="PTHR33376">
    <property type="match status" value="1"/>
</dbReference>
<dbReference type="InterPro" id="IPR018389">
    <property type="entry name" value="DctP_fam"/>
</dbReference>
<feature type="chain" id="PRO_5017421991" evidence="2">
    <location>
        <begin position="26"/>
        <end position="360"/>
    </location>
</feature>
<evidence type="ECO:0000313" key="3">
    <source>
        <dbReference type="EMBL" id="RIE00142.1"/>
    </source>
</evidence>
<feature type="signal peptide" evidence="2">
    <location>
        <begin position="1"/>
        <end position="25"/>
    </location>
</feature>
<reference evidence="3 4" key="1">
    <citation type="submission" date="2018-09" db="EMBL/GenBank/DDBJ databases">
        <title>Draft genome of Simplicispira sp. NY-02.</title>
        <authorList>
            <person name="Im W.T."/>
        </authorList>
    </citation>
    <scope>NUCLEOTIDE SEQUENCE [LARGE SCALE GENOMIC DNA]</scope>
    <source>
        <strain evidence="3 4">NY-02</strain>
    </source>
</reference>
<dbReference type="Gene3D" id="3.40.190.170">
    <property type="entry name" value="Bacterial extracellular solute-binding protein, family 7"/>
    <property type="match status" value="1"/>
</dbReference>
<comment type="caution">
    <text evidence="3">The sequence shown here is derived from an EMBL/GenBank/DDBJ whole genome shotgun (WGS) entry which is preliminary data.</text>
</comment>
<protein>
    <submittedName>
        <fullName evidence="3">ABC transporter substrate-binding protein</fullName>
    </submittedName>
</protein>
<proteinExistence type="predicted"/>
<keyword evidence="1 2" id="KW-0732">Signal</keyword>
<evidence type="ECO:0000256" key="2">
    <source>
        <dbReference type="SAM" id="SignalP"/>
    </source>
</evidence>
<dbReference type="NCBIfam" id="NF037995">
    <property type="entry name" value="TRAP_S1"/>
    <property type="match status" value="1"/>
</dbReference>
<gene>
    <name evidence="3" type="ORF">D3F03_05105</name>
</gene>
<dbReference type="Proteomes" id="UP000266302">
    <property type="component" value="Unassembled WGS sequence"/>
</dbReference>
<evidence type="ECO:0000313" key="4">
    <source>
        <dbReference type="Proteomes" id="UP000266302"/>
    </source>
</evidence>
<organism evidence="3 4">
    <name type="scientific">Simplicispira hankyongi</name>
    <dbReference type="NCBI Taxonomy" id="2315688"/>
    <lineage>
        <taxon>Bacteria</taxon>
        <taxon>Pseudomonadati</taxon>
        <taxon>Pseudomonadota</taxon>
        <taxon>Betaproteobacteria</taxon>
        <taxon>Burkholderiales</taxon>
        <taxon>Comamonadaceae</taxon>
        <taxon>Simplicispira</taxon>
    </lineage>
</organism>
<dbReference type="EMBL" id="QXJC01000001">
    <property type="protein sequence ID" value="RIE00142.1"/>
    <property type="molecule type" value="Genomic_DNA"/>
</dbReference>
<accession>A0A398CE61</accession>
<sequence length="360" mass="38974">MRPLRILCLLLVLCQGLLWARGASAQQAAAATATRPVMTLRVVGGLAGTSQYTKLEEPFWSRELERLSAGKYRANIVPFDRAGLPGADMLRFLQLGVVPFGTVLMSSLVGTFPQYAAPDLVGLNPDMPTLRTHLAAFRPYLERALREEQGIEALAIYVYPAQMLFCKKPIASLSDLKGWRVRVSSVGQADFVEALGAEPVHTAFAQLVPRFEAGALDCAITGTLSGNTIGLPELTTHLYALPLNWGMAIFGANQAAWQALPMDLQDLLRRELPKLEAAVWAESERDTAQGLVCNSGKPGCVVGRPGKMRIVPASAADTVRSREIFTSAVLPRWLQRCGPQCAQVWSQTIGRVSGLAAHSP</sequence>
<keyword evidence="4" id="KW-1185">Reference proteome</keyword>
<name>A0A398CE61_9BURK</name>
<dbReference type="GO" id="GO:0055085">
    <property type="term" value="P:transmembrane transport"/>
    <property type="evidence" value="ECO:0007669"/>
    <property type="project" value="InterPro"/>
</dbReference>
<dbReference type="PANTHER" id="PTHR33376:SF4">
    <property type="entry name" value="SIALIC ACID-BINDING PERIPLASMIC PROTEIN SIAP"/>
    <property type="match status" value="1"/>
</dbReference>
<dbReference type="InterPro" id="IPR038404">
    <property type="entry name" value="TRAP_DctP_sf"/>
</dbReference>
<dbReference type="AlphaFoldDB" id="A0A398CE61"/>
<dbReference type="OrthoDB" id="9177965at2"/>